<feature type="domain" description="Thioesterase TesA-like" evidence="1">
    <location>
        <begin position="249"/>
        <end position="501"/>
    </location>
</feature>
<name>A0ABW1AM45_9RHOO</name>
<gene>
    <name evidence="2" type="ORF">ACFPTN_02490</name>
</gene>
<evidence type="ECO:0000259" key="1">
    <source>
        <dbReference type="SMART" id="SM00824"/>
    </source>
</evidence>
<evidence type="ECO:0000313" key="3">
    <source>
        <dbReference type="Proteomes" id="UP001595974"/>
    </source>
</evidence>
<dbReference type="InterPro" id="IPR020802">
    <property type="entry name" value="TesA-like"/>
</dbReference>
<reference evidence="3" key="1">
    <citation type="journal article" date="2019" name="Int. J. Syst. Evol. Microbiol.">
        <title>The Global Catalogue of Microorganisms (GCM) 10K type strain sequencing project: providing services to taxonomists for standard genome sequencing and annotation.</title>
        <authorList>
            <consortium name="The Broad Institute Genomics Platform"/>
            <consortium name="The Broad Institute Genome Sequencing Center for Infectious Disease"/>
            <person name="Wu L."/>
            <person name="Ma J."/>
        </authorList>
    </citation>
    <scope>NUCLEOTIDE SEQUENCE [LARGE SCALE GENOMIC DNA]</scope>
    <source>
        <strain evidence="3">SHR3</strain>
    </source>
</reference>
<dbReference type="SUPFAM" id="SSF53474">
    <property type="entry name" value="alpha/beta-Hydrolases"/>
    <property type="match status" value="1"/>
</dbReference>
<dbReference type="Gene3D" id="3.40.50.1820">
    <property type="entry name" value="alpha/beta hydrolase"/>
    <property type="match status" value="1"/>
</dbReference>
<keyword evidence="3" id="KW-1185">Reference proteome</keyword>
<accession>A0ABW1AM45</accession>
<comment type="caution">
    <text evidence="2">The sequence shown here is derived from an EMBL/GenBank/DDBJ whole genome shotgun (WGS) entry which is preliminary data.</text>
</comment>
<protein>
    <submittedName>
        <fullName evidence="2">Alpha/beta fold hydrolase</fullName>
    </submittedName>
</protein>
<dbReference type="InterPro" id="IPR001031">
    <property type="entry name" value="Thioesterase"/>
</dbReference>
<proteinExistence type="predicted"/>
<keyword evidence="2" id="KW-0378">Hydrolase</keyword>
<dbReference type="Proteomes" id="UP001595974">
    <property type="component" value="Unassembled WGS sequence"/>
</dbReference>
<dbReference type="Pfam" id="PF00975">
    <property type="entry name" value="Thioesterase"/>
    <property type="match status" value="1"/>
</dbReference>
<dbReference type="InterPro" id="IPR029058">
    <property type="entry name" value="AB_hydrolase_fold"/>
</dbReference>
<dbReference type="EMBL" id="JBHSOG010000008">
    <property type="protein sequence ID" value="MFC5768235.1"/>
    <property type="molecule type" value="Genomic_DNA"/>
</dbReference>
<organism evidence="2 3">
    <name type="scientific">Thauera sinica</name>
    <dbReference type="NCBI Taxonomy" id="2665146"/>
    <lineage>
        <taxon>Bacteria</taxon>
        <taxon>Pseudomonadati</taxon>
        <taxon>Pseudomonadota</taxon>
        <taxon>Betaproteobacteria</taxon>
        <taxon>Rhodocyclales</taxon>
        <taxon>Zoogloeaceae</taxon>
        <taxon>Thauera</taxon>
    </lineage>
</organism>
<dbReference type="RefSeq" id="WP_096445858.1">
    <property type="nucleotide sequence ID" value="NZ_JBHSOG010000008.1"/>
</dbReference>
<evidence type="ECO:0000313" key="2">
    <source>
        <dbReference type="EMBL" id="MFC5768235.1"/>
    </source>
</evidence>
<sequence>MSEASIAASVRAGAAVAGAKRLSSAPRMHEVRPGKPGRLPLLVLGSDTAWASIAPILRERLCGDVPVVRPMLAEAANDGVRTLHGAAARVLDLVRSEYPVQGALGVLALEPAARMAHALAIQCLMEDIPLSFVGVIDATCVDAASAFAPEDRWLEELAEVAHNEEHLGHHFDLHWFGQPGRHLSSPATRTQGFARQRLRSWPVAAGDADTLAEQLARAVEGALDVPVTAGKHAPLMTIQSGVPGAEAYFCLPGAGASVIDFIPFSTVIGSRHPVYGLQPRGMCGTQLPAGSVESAANRFVASIQECQPRGVVHVVGHSFGGWLAFETAVRLQAAGRTVGSLTLLDSEAPGSSKRAGHEYTRPEALMLLVGLYEQAAHRPLDLSIDAFEGLCCDEQLSLLHRRLVGVGLLPRASSPGQLLGSVRCFEAAVRTRYRPSGRFDGETRLVLVRGTGETVEAAAMRQYETAEAWRRLAPRLKLRRESGNHITLLRMPHIGETVRWLKTTTTAPSRDEASCLIRA</sequence>
<dbReference type="GO" id="GO:0016787">
    <property type="term" value="F:hydrolase activity"/>
    <property type="evidence" value="ECO:0007669"/>
    <property type="project" value="UniProtKB-KW"/>
</dbReference>
<dbReference type="SMART" id="SM00824">
    <property type="entry name" value="PKS_TE"/>
    <property type="match status" value="1"/>
</dbReference>